<evidence type="ECO:0000313" key="4">
    <source>
        <dbReference type="Proteomes" id="UP000737402"/>
    </source>
</evidence>
<dbReference type="RefSeq" id="WP_204414823.1">
    <property type="nucleotide sequence ID" value="NZ_JAFBED010000003.1"/>
</dbReference>
<accession>A0ABS2NZ24</accession>
<keyword evidence="2" id="KW-0732">Signal</keyword>
<gene>
    <name evidence="3" type="ORF">JOC95_001504</name>
</gene>
<name>A0ABS2NZ24_9BACI</name>
<keyword evidence="4" id="KW-1185">Reference proteome</keyword>
<keyword evidence="1" id="KW-0812">Transmembrane</keyword>
<dbReference type="Proteomes" id="UP000737402">
    <property type="component" value="Unassembled WGS sequence"/>
</dbReference>
<comment type="caution">
    <text evidence="3">The sequence shown here is derived from an EMBL/GenBank/DDBJ whole genome shotgun (WGS) entry which is preliminary data.</text>
</comment>
<organism evidence="3 4">
    <name type="scientific">Sutcliffiella tianshenii</name>
    <dbReference type="NCBI Taxonomy" id="1463404"/>
    <lineage>
        <taxon>Bacteria</taxon>
        <taxon>Bacillati</taxon>
        <taxon>Bacillota</taxon>
        <taxon>Bacilli</taxon>
        <taxon>Bacillales</taxon>
        <taxon>Bacillaceae</taxon>
        <taxon>Sutcliffiella</taxon>
    </lineage>
</organism>
<feature type="chain" id="PRO_5045913110" evidence="2">
    <location>
        <begin position="26"/>
        <end position="234"/>
    </location>
</feature>
<keyword evidence="1" id="KW-0472">Membrane</keyword>
<protein>
    <submittedName>
        <fullName evidence="3">Uncharacterized protein</fullName>
    </submittedName>
</protein>
<evidence type="ECO:0000256" key="2">
    <source>
        <dbReference type="SAM" id="SignalP"/>
    </source>
</evidence>
<proteinExistence type="predicted"/>
<keyword evidence="1" id="KW-1133">Transmembrane helix</keyword>
<feature type="transmembrane region" description="Helical" evidence="1">
    <location>
        <begin position="208"/>
        <end position="225"/>
    </location>
</feature>
<sequence>MNSLYKKTITFLLCFLVLLIPQANAALYEDIPFETMVEQADLIIVGKINGAFEERTQKVEETEVEEDIYLGFTDWKIDVTSYLKGESEGDSVLVTTPGIKGESADSEAEFRYRSSDYLLDEMIQSMEEELNTEVEDILFFLEERDGYFHPITPKAIIPLNIIYWEENLNPDVVNMDEISPEVLGEMEYLQDYLKKNPNYSSTSKGQTWYPYAASILPLGLLVWYFKRKRGKQQI</sequence>
<evidence type="ECO:0000313" key="3">
    <source>
        <dbReference type="EMBL" id="MBM7619652.1"/>
    </source>
</evidence>
<dbReference type="EMBL" id="JAFBED010000003">
    <property type="protein sequence ID" value="MBM7619652.1"/>
    <property type="molecule type" value="Genomic_DNA"/>
</dbReference>
<feature type="signal peptide" evidence="2">
    <location>
        <begin position="1"/>
        <end position="25"/>
    </location>
</feature>
<evidence type="ECO:0000256" key="1">
    <source>
        <dbReference type="SAM" id="Phobius"/>
    </source>
</evidence>
<reference evidence="3 4" key="1">
    <citation type="submission" date="2021-01" db="EMBL/GenBank/DDBJ databases">
        <title>Genomic Encyclopedia of Type Strains, Phase IV (KMG-IV): sequencing the most valuable type-strain genomes for metagenomic binning, comparative biology and taxonomic classification.</title>
        <authorList>
            <person name="Goeker M."/>
        </authorList>
    </citation>
    <scope>NUCLEOTIDE SEQUENCE [LARGE SCALE GENOMIC DNA]</scope>
    <source>
        <strain evidence="3 4">DSM 25879</strain>
    </source>
</reference>